<evidence type="ECO:0000313" key="1">
    <source>
        <dbReference type="EMBL" id="SYV97994.1"/>
    </source>
</evidence>
<organism evidence="1 2">
    <name type="scientific">Mycoplasmopsis edwardii</name>
    <dbReference type="NCBI Taxonomy" id="53558"/>
    <lineage>
        <taxon>Bacteria</taxon>
        <taxon>Bacillati</taxon>
        <taxon>Mycoplasmatota</taxon>
        <taxon>Mycoplasmoidales</taxon>
        <taxon>Metamycoplasmataceae</taxon>
        <taxon>Mycoplasmopsis</taxon>
    </lineage>
</organism>
<dbReference type="AlphaFoldDB" id="A0A3B0PXY1"/>
<sequence length="168" mass="19232">MDLLLSDISTLLNDKRVFDVIVPFIKEKAKENNFNESIKDIVDKAQVRINAEAVKDPRYAEYNLPQTTTERKRELLSQFISEEIAELYREAKLAEPDLDDKIKLLQGATQNLNNQTIKSLTKILDKLVSDESIHSKVDIQKTVESLINFLKERELARINSENNSEGGN</sequence>
<evidence type="ECO:0000313" key="2">
    <source>
        <dbReference type="Proteomes" id="UP000257559"/>
    </source>
</evidence>
<protein>
    <submittedName>
        <fullName evidence="1">Uncharacterized protein</fullName>
    </submittedName>
</protein>
<keyword evidence="2" id="KW-1185">Reference proteome</keyword>
<dbReference type="KEGG" id="medw:NCTC10132_01366"/>
<gene>
    <name evidence="1" type="ORF">NCTC10132_01366</name>
</gene>
<accession>A0A3B0PXY1</accession>
<dbReference type="Proteomes" id="UP000257559">
    <property type="component" value="Chromosome"/>
</dbReference>
<proteinExistence type="predicted"/>
<reference evidence="2" key="1">
    <citation type="submission" date="2018-06" db="EMBL/GenBank/DDBJ databases">
        <authorList>
            <consortium name="Pathogen Informatics"/>
        </authorList>
    </citation>
    <scope>NUCLEOTIDE SEQUENCE [LARGE SCALE GENOMIC DNA]</scope>
    <source>
        <strain evidence="2">NCTC10132</strain>
    </source>
</reference>
<name>A0A3B0PXY1_9BACT</name>
<dbReference type="EMBL" id="LS991951">
    <property type="protein sequence ID" value="SYV97994.1"/>
    <property type="molecule type" value="Genomic_DNA"/>
</dbReference>